<comment type="caution">
    <text evidence="1">The sequence shown here is derived from an EMBL/GenBank/DDBJ whole genome shotgun (WGS) entry which is preliminary data.</text>
</comment>
<reference evidence="1" key="1">
    <citation type="journal article" date="2023" name="G3 (Bethesda)">
        <title>A reference genome for the long-term kleptoplast-retaining sea slug Elysia crispata morphotype clarki.</title>
        <authorList>
            <person name="Eastman K.E."/>
            <person name="Pendleton A.L."/>
            <person name="Shaikh M.A."/>
            <person name="Suttiyut T."/>
            <person name="Ogas R."/>
            <person name="Tomko P."/>
            <person name="Gavelis G."/>
            <person name="Widhalm J.R."/>
            <person name="Wisecaver J.H."/>
        </authorList>
    </citation>
    <scope>NUCLEOTIDE SEQUENCE</scope>
    <source>
        <strain evidence="1">ECLA1</strain>
    </source>
</reference>
<evidence type="ECO:0000313" key="2">
    <source>
        <dbReference type="Proteomes" id="UP001283361"/>
    </source>
</evidence>
<organism evidence="1 2">
    <name type="scientific">Elysia crispata</name>
    <name type="common">lettuce slug</name>
    <dbReference type="NCBI Taxonomy" id="231223"/>
    <lineage>
        <taxon>Eukaryota</taxon>
        <taxon>Metazoa</taxon>
        <taxon>Spiralia</taxon>
        <taxon>Lophotrochozoa</taxon>
        <taxon>Mollusca</taxon>
        <taxon>Gastropoda</taxon>
        <taxon>Heterobranchia</taxon>
        <taxon>Euthyneura</taxon>
        <taxon>Panpulmonata</taxon>
        <taxon>Sacoglossa</taxon>
        <taxon>Placobranchoidea</taxon>
        <taxon>Plakobranchidae</taxon>
        <taxon>Elysia</taxon>
    </lineage>
</organism>
<proteinExistence type="predicted"/>
<protein>
    <submittedName>
        <fullName evidence="1">Uncharacterized protein</fullName>
    </submittedName>
</protein>
<dbReference type="EMBL" id="JAWDGP010000736">
    <property type="protein sequence ID" value="KAK3797916.1"/>
    <property type="molecule type" value="Genomic_DNA"/>
</dbReference>
<accession>A0AAE1B2X9</accession>
<dbReference type="AlphaFoldDB" id="A0AAE1B2X9"/>
<gene>
    <name evidence="1" type="ORF">RRG08_005572</name>
</gene>
<sequence length="81" mass="9281">MCEQLYCPVLVQSCGSVRVAILLIQNCIDLKSCRKDETISGPSYSRGPVASWEQRVFMWPSTSFLNGRQKLKLTVRLFRQL</sequence>
<keyword evidence="2" id="KW-1185">Reference proteome</keyword>
<evidence type="ECO:0000313" key="1">
    <source>
        <dbReference type="EMBL" id="KAK3797916.1"/>
    </source>
</evidence>
<name>A0AAE1B2X9_9GAST</name>
<dbReference type="Proteomes" id="UP001283361">
    <property type="component" value="Unassembled WGS sequence"/>
</dbReference>